<comment type="caution">
    <text evidence="2">The sequence shown here is derived from an EMBL/GenBank/DDBJ whole genome shotgun (WGS) entry which is preliminary data.</text>
</comment>
<sequence length="159" mass="15649">MTSARTGMALAVAGAAGGLTLLSGGAAAVAATAPHGGPVGAGNICRYEVIARHGLNVHQTPRGKIIPPPLKYGLHIDADCRPTHGGWVEVHGGVPVSQRHGWVFRHFLKLIKPRGGASAGAGGASAAANPMLAGAGLGAIALGGGVAVAARRRRAQGAA</sequence>
<feature type="signal peptide" evidence="1">
    <location>
        <begin position="1"/>
        <end position="30"/>
    </location>
</feature>
<evidence type="ECO:0008006" key="4">
    <source>
        <dbReference type="Google" id="ProtNLM"/>
    </source>
</evidence>
<organism evidence="2 3">
    <name type="scientific">Actinomadura nitritigenes</name>
    <dbReference type="NCBI Taxonomy" id="134602"/>
    <lineage>
        <taxon>Bacteria</taxon>
        <taxon>Bacillati</taxon>
        <taxon>Actinomycetota</taxon>
        <taxon>Actinomycetes</taxon>
        <taxon>Streptosporangiales</taxon>
        <taxon>Thermomonosporaceae</taxon>
        <taxon>Actinomadura</taxon>
    </lineage>
</organism>
<keyword evidence="3" id="KW-1185">Reference proteome</keyword>
<dbReference type="RefSeq" id="WP_208273302.1">
    <property type="nucleotide sequence ID" value="NZ_BAAAGM010000006.1"/>
</dbReference>
<keyword evidence="1" id="KW-0732">Signal</keyword>
<dbReference type="EMBL" id="JAGEOK010000050">
    <property type="protein sequence ID" value="MBO2444662.1"/>
    <property type="molecule type" value="Genomic_DNA"/>
</dbReference>
<gene>
    <name evidence="2" type="ORF">J4557_44815</name>
</gene>
<evidence type="ECO:0000313" key="2">
    <source>
        <dbReference type="EMBL" id="MBO2444662.1"/>
    </source>
</evidence>
<protein>
    <recommendedName>
        <fullName evidence="4">SH3 domain-containing protein</fullName>
    </recommendedName>
</protein>
<feature type="chain" id="PRO_5045953095" description="SH3 domain-containing protein" evidence="1">
    <location>
        <begin position="31"/>
        <end position="159"/>
    </location>
</feature>
<dbReference type="Proteomes" id="UP000666915">
    <property type="component" value="Unassembled WGS sequence"/>
</dbReference>
<evidence type="ECO:0000313" key="3">
    <source>
        <dbReference type="Proteomes" id="UP000666915"/>
    </source>
</evidence>
<evidence type="ECO:0000256" key="1">
    <source>
        <dbReference type="SAM" id="SignalP"/>
    </source>
</evidence>
<proteinExistence type="predicted"/>
<reference evidence="2 3" key="1">
    <citation type="submission" date="2021-03" db="EMBL/GenBank/DDBJ databases">
        <authorList>
            <person name="Kanchanasin P."/>
            <person name="Saeng-In P."/>
            <person name="Phongsopitanun W."/>
            <person name="Yuki M."/>
            <person name="Kudo T."/>
            <person name="Ohkuma M."/>
            <person name="Tanasupawat S."/>
        </authorList>
    </citation>
    <scope>NUCLEOTIDE SEQUENCE [LARGE SCALE GENOMIC DNA]</scope>
    <source>
        <strain evidence="2 3">L46</strain>
    </source>
</reference>
<name>A0ABS3RF40_9ACTN</name>
<accession>A0ABS3RF40</accession>